<feature type="transmembrane region" description="Helical" evidence="2">
    <location>
        <begin position="60"/>
        <end position="82"/>
    </location>
</feature>
<dbReference type="OrthoDB" id="3297477at2"/>
<keyword evidence="2" id="KW-0812">Transmembrane</keyword>
<sequence length="300" mass="30383">MATTALRRKQRPGKDRNLSAAPDPETPASRTPASKTAYKVTGIRILRSEWAKFWSLRSSWITLGVAVVLLILFGAIASYTYSPDAVATGGPPGPGSGGDSDAISLALTGVTFASLAIGVLGVLLSAGEYSTGMIRSTLAAVPRRLPVLWSKAAVIGPIALVLTTIGALAAFQLGTPGLDGENIALALGDDGVLRSLAGAGVYLGLVAVFGVALGVLIRSSAGAIAALVGVLLILPGLASLLPDSWYDTLSPYFPSNAGSAIYALHESSDALSPGAGLAVFAGWVALTLAGAAFRLARTDA</sequence>
<dbReference type="RefSeq" id="WP_119098499.1">
    <property type="nucleotide sequence ID" value="NZ_QXMJ01000027.1"/>
</dbReference>
<keyword evidence="4" id="KW-1185">Reference proteome</keyword>
<feature type="transmembrane region" description="Helical" evidence="2">
    <location>
        <begin position="191"/>
        <end position="216"/>
    </location>
</feature>
<feature type="region of interest" description="Disordered" evidence="1">
    <location>
        <begin position="1"/>
        <end position="34"/>
    </location>
</feature>
<proteinExistence type="predicted"/>
<feature type="transmembrane region" description="Helical" evidence="2">
    <location>
        <begin position="275"/>
        <end position="296"/>
    </location>
</feature>
<feature type="transmembrane region" description="Helical" evidence="2">
    <location>
        <begin position="223"/>
        <end position="241"/>
    </location>
</feature>
<feature type="compositionally biased region" description="Basic residues" evidence="1">
    <location>
        <begin position="1"/>
        <end position="11"/>
    </location>
</feature>
<accession>A0A505DRM2</accession>
<dbReference type="EMBL" id="VCHX02000027">
    <property type="protein sequence ID" value="TPQ23976.1"/>
    <property type="molecule type" value="Genomic_DNA"/>
</dbReference>
<feature type="transmembrane region" description="Helical" evidence="2">
    <location>
        <begin position="148"/>
        <end position="171"/>
    </location>
</feature>
<protein>
    <submittedName>
        <fullName evidence="3">ABC transporter permease</fullName>
    </submittedName>
</protein>
<gene>
    <name evidence="3" type="ORF">FGD71_001390</name>
</gene>
<feature type="transmembrane region" description="Helical" evidence="2">
    <location>
        <begin position="102"/>
        <end position="127"/>
    </location>
</feature>
<comment type="caution">
    <text evidence="3">The sequence shown here is derived from an EMBL/GenBank/DDBJ whole genome shotgun (WGS) entry which is preliminary data.</text>
</comment>
<reference evidence="3 4" key="1">
    <citation type="submission" date="2019-06" db="EMBL/GenBank/DDBJ databases">
        <title>Streptomyces sporangiiformans sp. nov., a novel actinomycete isolated from soil in Mount Song.</title>
        <authorList>
            <person name="Han L."/>
        </authorList>
    </citation>
    <scope>NUCLEOTIDE SEQUENCE [LARGE SCALE GENOMIC DNA]</scope>
    <source>
        <strain evidence="3 4">NEAU-SSA 1</strain>
    </source>
</reference>
<dbReference type="PANTHER" id="PTHR37305">
    <property type="entry name" value="INTEGRAL MEMBRANE PROTEIN-RELATED"/>
    <property type="match status" value="1"/>
</dbReference>
<name>A0A505DRM2_9ACTN</name>
<evidence type="ECO:0000313" key="3">
    <source>
        <dbReference type="EMBL" id="TPQ23976.1"/>
    </source>
</evidence>
<evidence type="ECO:0000256" key="1">
    <source>
        <dbReference type="SAM" id="MobiDB-lite"/>
    </source>
</evidence>
<evidence type="ECO:0000313" key="4">
    <source>
        <dbReference type="Proteomes" id="UP000317378"/>
    </source>
</evidence>
<dbReference type="PANTHER" id="PTHR37305:SF1">
    <property type="entry name" value="MEMBRANE PROTEIN"/>
    <property type="match status" value="1"/>
</dbReference>
<dbReference type="AlphaFoldDB" id="A0A505DRM2"/>
<dbReference type="Proteomes" id="UP000317378">
    <property type="component" value="Unassembled WGS sequence"/>
</dbReference>
<evidence type="ECO:0000256" key="2">
    <source>
        <dbReference type="SAM" id="Phobius"/>
    </source>
</evidence>
<organism evidence="3 4">
    <name type="scientific">Streptomyces sporangiiformans</name>
    <dbReference type="NCBI Taxonomy" id="2315329"/>
    <lineage>
        <taxon>Bacteria</taxon>
        <taxon>Bacillati</taxon>
        <taxon>Actinomycetota</taxon>
        <taxon>Actinomycetes</taxon>
        <taxon>Kitasatosporales</taxon>
        <taxon>Streptomycetaceae</taxon>
        <taxon>Streptomyces</taxon>
    </lineage>
</organism>
<keyword evidence="2" id="KW-1133">Transmembrane helix</keyword>
<keyword evidence="2" id="KW-0472">Membrane</keyword>